<keyword evidence="1" id="KW-1133">Transmembrane helix</keyword>
<keyword evidence="1" id="KW-0472">Membrane</keyword>
<organism evidence="2 3">
    <name type="scientific">Halorubrum persicum</name>
    <dbReference type="NCBI Taxonomy" id="1383844"/>
    <lineage>
        <taxon>Archaea</taxon>
        <taxon>Methanobacteriati</taxon>
        <taxon>Methanobacteriota</taxon>
        <taxon>Stenosarchaea group</taxon>
        <taxon>Halobacteria</taxon>
        <taxon>Halobacteriales</taxon>
        <taxon>Haloferacaceae</taxon>
        <taxon>Halorubrum</taxon>
    </lineage>
</organism>
<evidence type="ECO:0000313" key="2">
    <source>
        <dbReference type="EMBL" id="PHQ38523.1"/>
    </source>
</evidence>
<feature type="transmembrane region" description="Helical" evidence="1">
    <location>
        <begin position="46"/>
        <end position="67"/>
    </location>
</feature>
<dbReference type="Proteomes" id="UP000222824">
    <property type="component" value="Unassembled WGS sequence"/>
</dbReference>
<accession>A0A2G1WHR0</accession>
<dbReference type="EMBL" id="NHOA01000091">
    <property type="protein sequence ID" value="PHQ38523.1"/>
    <property type="molecule type" value="Genomic_DNA"/>
</dbReference>
<reference evidence="2 3" key="1">
    <citation type="journal article" date="2014" name="Front. Microbiol.">
        <title>Population and genomic analysis of the genus Halorubrum.</title>
        <authorList>
            <person name="Fullmer M.S."/>
            <person name="Soucy S.M."/>
            <person name="Swithers K.S."/>
            <person name="Makkay A.M."/>
            <person name="Wheeler R."/>
            <person name="Ventosa A."/>
            <person name="Gogarten J.P."/>
            <person name="Papke R.T."/>
        </authorList>
    </citation>
    <scope>NUCLEOTIDE SEQUENCE [LARGE SCALE GENOMIC DNA]</scope>
    <source>
        <strain evidence="2 3">C49</strain>
    </source>
</reference>
<gene>
    <name evidence="2" type="ORF">DJ69_11160</name>
</gene>
<evidence type="ECO:0000256" key="1">
    <source>
        <dbReference type="SAM" id="Phobius"/>
    </source>
</evidence>
<name>A0A2G1WHR0_9EURY</name>
<evidence type="ECO:0000313" key="3">
    <source>
        <dbReference type="Proteomes" id="UP000222824"/>
    </source>
</evidence>
<comment type="caution">
    <text evidence="2">The sequence shown here is derived from an EMBL/GenBank/DDBJ whole genome shotgun (WGS) entry which is preliminary data.</text>
</comment>
<protein>
    <submittedName>
        <fullName evidence="2">Inositol phosphorylceramide synthase</fullName>
    </submittedName>
</protein>
<proteinExistence type="predicted"/>
<feature type="non-terminal residue" evidence="2">
    <location>
        <position position="72"/>
    </location>
</feature>
<keyword evidence="3" id="KW-1185">Reference proteome</keyword>
<sequence length="72" mass="7911">MSPLLSVVGSLALWVGSALLIASIAIIRPWRLYALWDDLRERLWEIRNPIAALVVVLIASAIGRSSLQTVSE</sequence>
<dbReference type="AlphaFoldDB" id="A0A2G1WHR0"/>
<keyword evidence="1" id="KW-0812">Transmembrane</keyword>